<accession>A0A3P3XFK4</accession>
<dbReference type="Pfam" id="PF02357">
    <property type="entry name" value="NusG"/>
    <property type="match status" value="1"/>
</dbReference>
<sequence>MRYFAIQVATRHEDDWLDRIQDQIEHVKFHKIMKKMYIRKRGKTKLEEVPLFPGYIFFEHPEEELPLEVLSKIRHSRFFIRFLPSNEAPRPLDRHDSDIIRHFVNFGSLIPPSLVKFDEDQKIKVVQGPLQGIEGFIVKVDRRKHRAKVRLTIAESVMILDLSFEVMESDSTEAEAKGSRHAEKRVHSV</sequence>
<dbReference type="PANTHER" id="PTHR30265">
    <property type="entry name" value="RHO-INTERACTING TRANSCRIPTION TERMINATION FACTOR NUSG"/>
    <property type="match status" value="1"/>
</dbReference>
<dbReference type="SUPFAM" id="SSF50104">
    <property type="entry name" value="Translation proteins SH3-like domain"/>
    <property type="match status" value="1"/>
</dbReference>
<dbReference type="PANTHER" id="PTHR30265:SF4">
    <property type="entry name" value="KOW MOTIF FAMILY PROTEIN, EXPRESSED"/>
    <property type="match status" value="1"/>
</dbReference>
<evidence type="ECO:0000256" key="3">
    <source>
        <dbReference type="ARBA" id="ARBA00023163"/>
    </source>
</evidence>
<dbReference type="InterPro" id="IPR006645">
    <property type="entry name" value="NGN-like_dom"/>
</dbReference>
<evidence type="ECO:0000313" key="5">
    <source>
        <dbReference type="EMBL" id="SLM10115.1"/>
    </source>
</evidence>
<proteinExistence type="predicted"/>
<dbReference type="InterPro" id="IPR014722">
    <property type="entry name" value="Rib_uL2_dom2"/>
</dbReference>
<feature type="domain" description="NusG-like N-terminal" evidence="4">
    <location>
        <begin position="1"/>
        <end position="100"/>
    </location>
</feature>
<dbReference type="Gene3D" id="2.30.30.30">
    <property type="match status" value="1"/>
</dbReference>
<evidence type="ECO:0000256" key="2">
    <source>
        <dbReference type="ARBA" id="ARBA00023015"/>
    </source>
</evidence>
<gene>
    <name evidence="5" type="ORF">SPIROBIBN47_110040</name>
</gene>
<dbReference type="EMBL" id="FWDM01000003">
    <property type="protein sequence ID" value="SLM10115.1"/>
    <property type="molecule type" value="Genomic_DNA"/>
</dbReference>
<dbReference type="Gene3D" id="3.30.70.940">
    <property type="entry name" value="NusG, N-terminal domain"/>
    <property type="match status" value="1"/>
</dbReference>
<organism evidence="5">
    <name type="scientific">uncultured spirochete</name>
    <dbReference type="NCBI Taxonomy" id="156406"/>
    <lineage>
        <taxon>Bacteria</taxon>
        <taxon>Pseudomonadati</taxon>
        <taxon>Spirochaetota</taxon>
        <taxon>Spirochaetia</taxon>
        <taxon>Spirochaetales</taxon>
        <taxon>environmental samples</taxon>
    </lineage>
</organism>
<protein>
    <recommendedName>
        <fullName evidence="4">NusG-like N-terminal domain-containing protein</fullName>
    </recommendedName>
</protein>
<name>A0A3P3XFK4_9SPIR</name>
<dbReference type="GO" id="GO:0006354">
    <property type="term" value="P:DNA-templated transcription elongation"/>
    <property type="evidence" value="ECO:0007669"/>
    <property type="project" value="InterPro"/>
</dbReference>
<keyword evidence="2" id="KW-0805">Transcription regulation</keyword>
<evidence type="ECO:0000259" key="4">
    <source>
        <dbReference type="Pfam" id="PF02357"/>
    </source>
</evidence>
<dbReference type="SUPFAM" id="SSF82679">
    <property type="entry name" value="N-utilization substance G protein NusG, N-terminal domain"/>
    <property type="match status" value="1"/>
</dbReference>
<keyword evidence="3" id="KW-0804">Transcription</keyword>
<dbReference type="InterPro" id="IPR008991">
    <property type="entry name" value="Translation_prot_SH3-like_sf"/>
</dbReference>
<keyword evidence="1" id="KW-0889">Transcription antitermination</keyword>
<evidence type="ECO:0000256" key="1">
    <source>
        <dbReference type="ARBA" id="ARBA00022814"/>
    </source>
</evidence>
<dbReference type="GO" id="GO:0031564">
    <property type="term" value="P:transcription antitermination"/>
    <property type="evidence" value="ECO:0007669"/>
    <property type="project" value="UniProtKB-KW"/>
</dbReference>
<dbReference type="InterPro" id="IPR036735">
    <property type="entry name" value="NGN_dom_sf"/>
</dbReference>
<reference evidence="5" key="1">
    <citation type="submission" date="2017-02" db="EMBL/GenBank/DDBJ databases">
        <authorList>
            <person name="Regsiter A."/>
            <person name="William W."/>
        </authorList>
    </citation>
    <scope>NUCLEOTIDE SEQUENCE</scope>
    <source>
        <strain evidence="5">Bib</strain>
    </source>
</reference>
<dbReference type="InterPro" id="IPR043425">
    <property type="entry name" value="NusG-like"/>
</dbReference>
<dbReference type="AlphaFoldDB" id="A0A3P3XFK4"/>